<comment type="caution">
    <text evidence="2">The sequence shown here is derived from an EMBL/GenBank/DDBJ whole genome shotgun (WGS) entry which is preliminary data.</text>
</comment>
<name>A0A922LDE8_DERFA</name>
<sequence length="63" mass="7478">MHSESTAETNMITGMIITFFADTYATIRDYDYDDDDDDDRKRGDQNMIRQSRQTMMMRKKKDG</sequence>
<gene>
    <name evidence="2" type="ORF">DERF_002832</name>
</gene>
<organism evidence="2 3">
    <name type="scientific">Dermatophagoides farinae</name>
    <name type="common">American house dust mite</name>
    <dbReference type="NCBI Taxonomy" id="6954"/>
    <lineage>
        <taxon>Eukaryota</taxon>
        <taxon>Metazoa</taxon>
        <taxon>Ecdysozoa</taxon>
        <taxon>Arthropoda</taxon>
        <taxon>Chelicerata</taxon>
        <taxon>Arachnida</taxon>
        <taxon>Acari</taxon>
        <taxon>Acariformes</taxon>
        <taxon>Sarcoptiformes</taxon>
        <taxon>Astigmata</taxon>
        <taxon>Psoroptidia</taxon>
        <taxon>Analgoidea</taxon>
        <taxon>Pyroglyphidae</taxon>
        <taxon>Dermatophagoidinae</taxon>
        <taxon>Dermatophagoides</taxon>
    </lineage>
</organism>
<proteinExistence type="predicted"/>
<dbReference type="Proteomes" id="UP000790347">
    <property type="component" value="Unassembled WGS sequence"/>
</dbReference>
<reference evidence="2" key="2">
    <citation type="journal article" date="2022" name="Res Sq">
        <title>Comparative Genomics Reveals Insights into the Divergent Evolution of Astigmatic Mites and Household Pest Adaptations.</title>
        <authorList>
            <person name="Xiong Q."/>
            <person name="Wan A.T.-Y."/>
            <person name="Liu X.-Y."/>
            <person name="Fung C.S.-H."/>
            <person name="Xiao X."/>
            <person name="Malainual N."/>
            <person name="Hou J."/>
            <person name="Wang L."/>
            <person name="Wang M."/>
            <person name="Yang K."/>
            <person name="Cui Y."/>
            <person name="Leung E."/>
            <person name="Nong W."/>
            <person name="Shin S.-K."/>
            <person name="Au S."/>
            <person name="Jeong K.Y."/>
            <person name="Chew F.T."/>
            <person name="Hui J."/>
            <person name="Leung T.F."/>
            <person name="Tungtrongchitr A."/>
            <person name="Zhong N."/>
            <person name="Liu Z."/>
            <person name="Tsui S."/>
        </authorList>
    </citation>
    <scope>NUCLEOTIDE SEQUENCE</scope>
    <source>
        <strain evidence="2">Derf</strain>
        <tissue evidence="2">Whole organism</tissue>
    </source>
</reference>
<accession>A0A922LDE8</accession>
<dbReference type="AlphaFoldDB" id="A0A922LDE8"/>
<protein>
    <submittedName>
        <fullName evidence="2">Uncharacterized protein</fullName>
    </submittedName>
</protein>
<feature type="region of interest" description="Disordered" evidence="1">
    <location>
        <begin position="31"/>
        <end position="63"/>
    </location>
</feature>
<evidence type="ECO:0000313" key="2">
    <source>
        <dbReference type="EMBL" id="KAH9528925.1"/>
    </source>
</evidence>
<keyword evidence="3" id="KW-1185">Reference proteome</keyword>
<evidence type="ECO:0000313" key="3">
    <source>
        <dbReference type="Proteomes" id="UP000790347"/>
    </source>
</evidence>
<evidence type="ECO:0000256" key="1">
    <source>
        <dbReference type="SAM" id="MobiDB-lite"/>
    </source>
</evidence>
<dbReference type="EMBL" id="ASGP02000001">
    <property type="protein sequence ID" value="KAH9528925.1"/>
    <property type="molecule type" value="Genomic_DNA"/>
</dbReference>
<reference evidence="2" key="1">
    <citation type="submission" date="2013-05" db="EMBL/GenBank/DDBJ databases">
        <authorList>
            <person name="Yim A.K.Y."/>
            <person name="Chan T.F."/>
            <person name="Ji K.M."/>
            <person name="Liu X.Y."/>
            <person name="Zhou J.W."/>
            <person name="Li R.Q."/>
            <person name="Yang K.Y."/>
            <person name="Li J."/>
            <person name="Li M."/>
            <person name="Law P.T.W."/>
            <person name="Wu Y.L."/>
            <person name="Cai Z.L."/>
            <person name="Qin H."/>
            <person name="Bao Y."/>
            <person name="Leung R.K.K."/>
            <person name="Ng P.K.S."/>
            <person name="Zou J."/>
            <person name="Zhong X.J."/>
            <person name="Ran P.X."/>
            <person name="Zhong N.S."/>
            <person name="Liu Z.G."/>
            <person name="Tsui S.K.W."/>
        </authorList>
    </citation>
    <scope>NUCLEOTIDE SEQUENCE</scope>
    <source>
        <strain evidence="2">Derf</strain>
        <tissue evidence="2">Whole organism</tissue>
    </source>
</reference>